<dbReference type="Pfam" id="PF14131">
    <property type="entry name" value="DUF4298"/>
    <property type="match status" value="1"/>
</dbReference>
<dbReference type="AlphaFoldDB" id="A0A2M8RUR4"/>
<gene>
    <name evidence="1" type="ORF">CVP04_08145</name>
</gene>
<dbReference type="InterPro" id="IPR025384">
    <property type="entry name" value="DUF4298"/>
</dbReference>
<evidence type="ECO:0000313" key="1">
    <source>
        <dbReference type="EMBL" id="PJG82630.1"/>
    </source>
</evidence>
<dbReference type="OrthoDB" id="8602690at2"/>
<comment type="caution">
    <text evidence="1">The sequence shown here is derived from an EMBL/GenBank/DDBJ whole genome shotgun (WGS) entry which is preliminary data.</text>
</comment>
<organism evidence="1 2">
    <name type="scientific">Caviibacterium pharyngocola</name>
    <dbReference type="NCBI Taxonomy" id="28159"/>
    <lineage>
        <taxon>Bacteria</taxon>
        <taxon>Pseudomonadati</taxon>
        <taxon>Pseudomonadota</taxon>
        <taxon>Gammaproteobacteria</taxon>
        <taxon>Pasteurellales</taxon>
        <taxon>Pasteurellaceae</taxon>
        <taxon>Caviibacterium</taxon>
    </lineage>
</organism>
<dbReference type="Proteomes" id="UP000230282">
    <property type="component" value="Unassembled WGS sequence"/>
</dbReference>
<dbReference type="EMBL" id="PHGZ01000017">
    <property type="protein sequence ID" value="PJG82630.1"/>
    <property type="molecule type" value="Genomic_DNA"/>
</dbReference>
<keyword evidence="2" id="KW-1185">Reference proteome</keyword>
<protein>
    <submittedName>
        <fullName evidence="1">DUF4298 domain-containing protein</fullName>
    </submittedName>
</protein>
<name>A0A2M8RUR4_9PAST</name>
<reference evidence="1 2" key="1">
    <citation type="submission" date="2017-11" db="EMBL/GenBank/DDBJ databases">
        <title>Reclassification of Bisgaard taxon 5 as Caviibacterium pharyngocola gen. nov., sp. nov.</title>
        <authorList>
            <person name="Christensen H."/>
        </authorList>
    </citation>
    <scope>NUCLEOTIDE SEQUENCE [LARGE SCALE GENOMIC DNA]</scope>
    <source>
        <strain evidence="1 2">7_3</strain>
    </source>
</reference>
<dbReference type="RefSeq" id="WP_100297021.1">
    <property type="nucleotide sequence ID" value="NZ_PHGZ01000017.1"/>
</dbReference>
<sequence length="88" mass="10477">MQLKIQCMQDSYEKLLKILPLLRKDPSLLTEAEQLVQQLDEFYQSSEWLDLYERSEEFNIDTKGNYSVLSEDAIWNVLSEFDRLKSLL</sequence>
<proteinExistence type="predicted"/>
<accession>A0A2M8RUR4</accession>
<evidence type="ECO:0000313" key="2">
    <source>
        <dbReference type="Proteomes" id="UP000230282"/>
    </source>
</evidence>